<dbReference type="InterPro" id="IPR012910">
    <property type="entry name" value="Plug_dom"/>
</dbReference>
<evidence type="ECO:0000313" key="10">
    <source>
        <dbReference type="Proteomes" id="UP000252081"/>
    </source>
</evidence>
<dbReference type="RefSeq" id="WP_113946969.1">
    <property type="nucleotide sequence ID" value="NZ_QNQU01000001.1"/>
</dbReference>
<keyword evidence="9" id="KW-0675">Receptor</keyword>
<evidence type="ECO:0000256" key="6">
    <source>
        <dbReference type="ARBA" id="ARBA00023237"/>
    </source>
</evidence>
<keyword evidence="2 7" id="KW-0813">Transport</keyword>
<evidence type="ECO:0000256" key="5">
    <source>
        <dbReference type="ARBA" id="ARBA00023136"/>
    </source>
</evidence>
<evidence type="ECO:0000313" key="9">
    <source>
        <dbReference type="EMBL" id="RBQ11890.1"/>
    </source>
</evidence>
<evidence type="ECO:0000259" key="8">
    <source>
        <dbReference type="Pfam" id="PF07715"/>
    </source>
</evidence>
<dbReference type="EMBL" id="QNQU01000001">
    <property type="protein sequence ID" value="RBQ11890.1"/>
    <property type="molecule type" value="Genomic_DNA"/>
</dbReference>
<evidence type="ECO:0000256" key="4">
    <source>
        <dbReference type="ARBA" id="ARBA00022692"/>
    </source>
</evidence>
<gene>
    <name evidence="9" type="ORF">DRW42_01045</name>
</gene>
<reference evidence="9 10" key="1">
    <citation type="submission" date="2018-07" db="EMBL/GenBank/DDBJ databases">
        <title>A draft genome of a endophytic bacteria, a new species of Pedobacter.</title>
        <authorList>
            <person name="Zhang Z.D."/>
            <person name="Chen Z.J."/>
        </authorList>
    </citation>
    <scope>NUCLEOTIDE SEQUENCE [LARGE SCALE GENOMIC DNA]</scope>
    <source>
        <strain evidence="9 10">RS10</strain>
    </source>
</reference>
<keyword evidence="6 7" id="KW-0998">Cell outer membrane</keyword>
<dbReference type="GO" id="GO:0009279">
    <property type="term" value="C:cell outer membrane"/>
    <property type="evidence" value="ECO:0007669"/>
    <property type="project" value="UniProtKB-SubCell"/>
</dbReference>
<evidence type="ECO:0000256" key="3">
    <source>
        <dbReference type="ARBA" id="ARBA00022452"/>
    </source>
</evidence>
<dbReference type="Gene3D" id="2.170.130.10">
    <property type="entry name" value="TonB-dependent receptor, plug domain"/>
    <property type="match status" value="1"/>
</dbReference>
<dbReference type="Proteomes" id="UP000252081">
    <property type="component" value="Unassembled WGS sequence"/>
</dbReference>
<keyword evidence="5 7" id="KW-0472">Membrane</keyword>
<keyword evidence="10" id="KW-1185">Reference proteome</keyword>
<dbReference type="PROSITE" id="PS52016">
    <property type="entry name" value="TONB_DEPENDENT_REC_3"/>
    <property type="match status" value="1"/>
</dbReference>
<dbReference type="SUPFAM" id="SSF49464">
    <property type="entry name" value="Carboxypeptidase regulatory domain-like"/>
    <property type="match status" value="1"/>
</dbReference>
<accession>A0A366LDN4</accession>
<organism evidence="9 10">
    <name type="scientific">Pedobacter miscanthi</name>
    <dbReference type="NCBI Taxonomy" id="2259170"/>
    <lineage>
        <taxon>Bacteria</taxon>
        <taxon>Pseudomonadati</taxon>
        <taxon>Bacteroidota</taxon>
        <taxon>Sphingobacteriia</taxon>
        <taxon>Sphingobacteriales</taxon>
        <taxon>Sphingobacteriaceae</taxon>
        <taxon>Pedobacter</taxon>
    </lineage>
</organism>
<comment type="similarity">
    <text evidence="7">Belongs to the TonB-dependent receptor family.</text>
</comment>
<keyword evidence="3 7" id="KW-1134">Transmembrane beta strand</keyword>
<dbReference type="InterPro" id="IPR037066">
    <property type="entry name" value="Plug_dom_sf"/>
</dbReference>
<dbReference type="Gene3D" id="2.40.170.20">
    <property type="entry name" value="TonB-dependent receptor, beta-barrel domain"/>
    <property type="match status" value="1"/>
</dbReference>
<dbReference type="Pfam" id="PF13715">
    <property type="entry name" value="CarbopepD_reg_2"/>
    <property type="match status" value="1"/>
</dbReference>
<dbReference type="InterPro" id="IPR023997">
    <property type="entry name" value="TonB-dep_OMP_SusC/RagA_CS"/>
</dbReference>
<dbReference type="NCBIfam" id="TIGR04057">
    <property type="entry name" value="SusC_RagA_signa"/>
    <property type="match status" value="1"/>
</dbReference>
<evidence type="ECO:0000256" key="7">
    <source>
        <dbReference type="PROSITE-ProRule" id="PRU01360"/>
    </source>
</evidence>
<dbReference type="OrthoDB" id="9768177at2"/>
<dbReference type="SUPFAM" id="SSF56935">
    <property type="entry name" value="Porins"/>
    <property type="match status" value="1"/>
</dbReference>
<dbReference type="Gene3D" id="2.60.40.1120">
    <property type="entry name" value="Carboxypeptidase-like, regulatory domain"/>
    <property type="match status" value="1"/>
</dbReference>
<evidence type="ECO:0000256" key="1">
    <source>
        <dbReference type="ARBA" id="ARBA00004571"/>
    </source>
</evidence>
<name>A0A366LDN4_9SPHI</name>
<proteinExistence type="inferred from homology"/>
<dbReference type="InterPro" id="IPR036942">
    <property type="entry name" value="Beta-barrel_TonB_sf"/>
</dbReference>
<protein>
    <submittedName>
        <fullName evidence="9">TonB-dependent receptor</fullName>
    </submittedName>
</protein>
<sequence>MLNYIVKSLPKIASLLMFFVLLQGSVLSAQELISASGKVTGKDDGMSIPGVSVKVKGAAIATSTDPDGKFSLKVPAGSVLVFSSLGYRSLERPAAVGMNIVLVSTTSELQEVTVVGATIKKGDLTGSVSSVGEKVIKEMPVTNINQAIQGRVAGVLVQSNDPRPGGAVSIKVRGNNSIQYGSNPIYVVDGLVIEEAFNTINPDDIASIDILKDASATAIYGSRGANGVVLITTKRAKNGDGKIEYNGWYGVQSFNKNIPYLNAQQIGDLRIDAYANKYMDDNPTANRQTYINSLLGTNSIAFSQDELAVYRSGQSYNWLDEITRTAIQQNHTATFSKGGPDGAVYVSFNYTDQMGLLKTSNYKRYGGQINLDQKIKPWLKIGTNTNFSRTEESYIDGGVFGIAANANPLLPINDQVTYLSWKGIQSTDLYNPIRSLNIDGKGNLNRLLTNNYVVATLIPGLNIRSSIALDVRNQNYYNYIPKSLGQSLRNSTNGSATQKKESWVNWQWDNSISYDKTIGKNSFSGILSFGLSQNNYNYNQVNASGFATDDFSYKYLGGAYLKDQFQLSSDFVTNSLISYVARFNYSYDNKYFATLTGRYDGSSKFGNGNKWGLFPSLSLAWNIANEDFFKDIKGINMLKIRAGYGIAGNQKIDDFAYRSLYRPVFTNGSVTYVSDGRLGNPDLVWEKQKQLNLGLDIAILDNRLTFNADYFLIHNNDLLMRRTLSTTSGFNNTIANVGSLLNKGFDFNINGVILKGDDLKWNLGANISAYKSKITKLYGNVDAIYNYGGFTGVEIQREGNFFLNQPLNSIYTYKFEKIAQQSDMARIQGIDYGGRTIHPGDIIPVDVNGDKKIDDADRIVVGKKDPKFYGGFFTDVTYKNLTLNAVFNYSYGGKAISGLYEGLLNGTGEYSGHEDELNRWTPTNTGSNIPRAYSGSGRYGIGETDYAVQNSSYLRMSALTLAYNFTQDFMKKAKISNLRVYVTGRNLLTVTKYKGYDPEGGDGYPTSKMFVFGVNIGL</sequence>
<comment type="subcellular location">
    <subcellularLocation>
        <location evidence="1 7">Cell outer membrane</location>
        <topology evidence="1 7">Multi-pass membrane protein</topology>
    </subcellularLocation>
</comment>
<comment type="caution">
    <text evidence="9">The sequence shown here is derived from an EMBL/GenBank/DDBJ whole genome shotgun (WGS) entry which is preliminary data.</text>
</comment>
<dbReference type="InterPro" id="IPR008969">
    <property type="entry name" value="CarboxyPept-like_regulatory"/>
</dbReference>
<feature type="domain" description="TonB-dependent receptor plug" evidence="8">
    <location>
        <begin position="121"/>
        <end position="228"/>
    </location>
</feature>
<dbReference type="Pfam" id="PF07715">
    <property type="entry name" value="Plug"/>
    <property type="match status" value="1"/>
</dbReference>
<dbReference type="NCBIfam" id="TIGR04056">
    <property type="entry name" value="OMP_RagA_SusC"/>
    <property type="match status" value="1"/>
</dbReference>
<dbReference type="AlphaFoldDB" id="A0A366LDN4"/>
<dbReference type="InterPro" id="IPR039426">
    <property type="entry name" value="TonB-dep_rcpt-like"/>
</dbReference>
<evidence type="ECO:0000256" key="2">
    <source>
        <dbReference type="ARBA" id="ARBA00022448"/>
    </source>
</evidence>
<keyword evidence="4 7" id="KW-0812">Transmembrane</keyword>
<dbReference type="InterPro" id="IPR023996">
    <property type="entry name" value="TonB-dep_OMP_SusC/RagA"/>
</dbReference>